<keyword evidence="1" id="KW-1133">Transmembrane helix</keyword>
<gene>
    <name evidence="3" type="ORF">GGR41_002162</name>
    <name evidence="2" type="ORF">K8U84_08755</name>
</gene>
<reference evidence="3 5" key="1">
    <citation type="submission" date="2020-03" db="EMBL/GenBank/DDBJ databases">
        <title>Genomic Encyclopedia of Type Strains, Phase IV (KMG-IV): sequencing the most valuable type-strain genomes for metagenomic binning, comparative biology and taxonomic classification.</title>
        <authorList>
            <person name="Goeker M."/>
        </authorList>
    </citation>
    <scope>NUCLEOTIDE SEQUENCE [LARGE SCALE GENOMIC DNA]</scope>
    <source>
        <strain evidence="3 5">DSM 26613</strain>
    </source>
</reference>
<evidence type="ECO:0000313" key="5">
    <source>
        <dbReference type="Proteomes" id="UP000783934"/>
    </source>
</evidence>
<dbReference type="EMBL" id="DYTQ01000099">
    <property type="protein sequence ID" value="HJH24627.1"/>
    <property type="molecule type" value="Genomic_DNA"/>
</dbReference>
<feature type="transmembrane region" description="Helical" evidence="1">
    <location>
        <begin position="72"/>
        <end position="96"/>
    </location>
</feature>
<feature type="transmembrane region" description="Helical" evidence="1">
    <location>
        <begin position="28"/>
        <end position="60"/>
    </location>
</feature>
<keyword evidence="5" id="KW-1185">Reference proteome</keyword>
<accession>A0A9D2VH59</accession>
<protein>
    <submittedName>
        <fullName evidence="2">Uncharacterized protein</fullName>
    </submittedName>
</protein>
<comment type="caution">
    <text evidence="2">The sequence shown here is derived from an EMBL/GenBank/DDBJ whole genome shotgun (WGS) entry which is preliminary data.</text>
</comment>
<organism evidence="2 4">
    <name type="scientific">Paenalcaligenes hominis</name>
    <dbReference type="NCBI Taxonomy" id="643674"/>
    <lineage>
        <taxon>Bacteria</taxon>
        <taxon>Pseudomonadati</taxon>
        <taxon>Pseudomonadota</taxon>
        <taxon>Betaproteobacteria</taxon>
        <taxon>Burkholderiales</taxon>
        <taxon>Alcaligenaceae</taxon>
        <taxon>Paenalcaligenes</taxon>
    </lineage>
</organism>
<reference evidence="2" key="2">
    <citation type="journal article" date="2021" name="PeerJ">
        <title>Extensive microbial diversity within the chicken gut microbiome revealed by metagenomics and culture.</title>
        <authorList>
            <person name="Gilroy R."/>
            <person name="Ravi A."/>
            <person name="Getino M."/>
            <person name="Pursley I."/>
            <person name="Horton D.L."/>
            <person name="Alikhan N.F."/>
            <person name="Baker D."/>
            <person name="Gharbi K."/>
            <person name="Hall N."/>
            <person name="Watson M."/>
            <person name="Adriaenssens E.M."/>
            <person name="Foster-Nyarko E."/>
            <person name="Jarju S."/>
            <person name="Secka A."/>
            <person name="Antonio M."/>
            <person name="Oren A."/>
            <person name="Chaudhuri R.R."/>
            <person name="La Ragione R."/>
            <person name="Hildebrand F."/>
            <person name="Pallen M.J."/>
        </authorList>
    </citation>
    <scope>NUCLEOTIDE SEQUENCE</scope>
    <source>
        <strain evidence="2">CHK175-13533</strain>
    </source>
</reference>
<dbReference type="Proteomes" id="UP000783934">
    <property type="component" value="Unassembled WGS sequence"/>
</dbReference>
<proteinExistence type="predicted"/>
<feature type="transmembrane region" description="Helical" evidence="1">
    <location>
        <begin position="274"/>
        <end position="295"/>
    </location>
</feature>
<name>A0A9D2VH59_9BURK</name>
<dbReference type="EMBL" id="JAATIZ010000004">
    <property type="protein sequence ID" value="NJB65907.1"/>
    <property type="molecule type" value="Genomic_DNA"/>
</dbReference>
<dbReference type="AlphaFoldDB" id="A0A9D2VH59"/>
<feature type="transmembrane region" description="Helical" evidence="1">
    <location>
        <begin position="148"/>
        <end position="168"/>
    </location>
</feature>
<sequence length="303" mass="31813">MQRTVAITEPVPGHPSHLNPVQGLNQSAVSWAAIIAGAVIAAALTVTLLIGGSGLGFLAASPWQNEGASGETIAIGTIVWLFVTQVIAYGIAGYVAGRLRTKWADTHVDEIYFRDTAHGFLVWALSSIVGIVLLSSATASIVSGTAKVGATAAGATVAAVGAAAAPAIKDSDTFSLDYFTDTLLRPQTPQQRYDQPDPRDEVTTILTRGLMQGELSAEDQDYLVQVVAERAGISEDEAKTRILQVTERAQKAADELELKAKETADTARKAAATFALWSFVSLLLGAFIASFAATIGGRTRDNV</sequence>
<evidence type="ECO:0000256" key="1">
    <source>
        <dbReference type="SAM" id="Phobius"/>
    </source>
</evidence>
<evidence type="ECO:0000313" key="3">
    <source>
        <dbReference type="EMBL" id="NJB65907.1"/>
    </source>
</evidence>
<reference evidence="2" key="3">
    <citation type="submission" date="2021-09" db="EMBL/GenBank/DDBJ databases">
        <authorList>
            <person name="Gilroy R."/>
        </authorList>
    </citation>
    <scope>NUCLEOTIDE SEQUENCE</scope>
    <source>
        <strain evidence="2">CHK175-13533</strain>
    </source>
</reference>
<evidence type="ECO:0000313" key="4">
    <source>
        <dbReference type="Proteomes" id="UP000700248"/>
    </source>
</evidence>
<keyword evidence="1" id="KW-0812">Transmembrane</keyword>
<keyword evidence="1" id="KW-0472">Membrane</keyword>
<evidence type="ECO:0000313" key="2">
    <source>
        <dbReference type="EMBL" id="HJH24627.1"/>
    </source>
</evidence>
<dbReference type="Proteomes" id="UP000700248">
    <property type="component" value="Unassembled WGS sequence"/>
</dbReference>
<dbReference type="RefSeq" id="WP_167661832.1">
    <property type="nucleotide sequence ID" value="NZ_BMCQ01000005.1"/>
</dbReference>
<feature type="transmembrane region" description="Helical" evidence="1">
    <location>
        <begin position="116"/>
        <end position="136"/>
    </location>
</feature>